<keyword evidence="2" id="KW-0808">Transferase</keyword>
<comment type="caution">
    <text evidence="5">The sequence shown here is derived from an EMBL/GenBank/DDBJ whole genome shotgun (WGS) entry which is preliminary data.</text>
</comment>
<dbReference type="GO" id="GO:0008168">
    <property type="term" value="F:methyltransferase activity"/>
    <property type="evidence" value="ECO:0007669"/>
    <property type="project" value="UniProtKB-KW"/>
</dbReference>
<evidence type="ECO:0000256" key="2">
    <source>
        <dbReference type="ARBA" id="ARBA00022679"/>
    </source>
</evidence>
<dbReference type="Pfam" id="PF05063">
    <property type="entry name" value="MT-A70"/>
    <property type="match status" value="2"/>
</dbReference>
<dbReference type="EMBL" id="JAXABG010000004">
    <property type="protein sequence ID" value="MDX7082541.1"/>
    <property type="molecule type" value="Genomic_DNA"/>
</dbReference>
<dbReference type="InterPro" id="IPR007757">
    <property type="entry name" value="MT-A70-like"/>
</dbReference>
<dbReference type="GO" id="GO:0032259">
    <property type="term" value="P:methylation"/>
    <property type="evidence" value="ECO:0007669"/>
    <property type="project" value="UniProtKB-KW"/>
</dbReference>
<evidence type="ECO:0000256" key="1">
    <source>
        <dbReference type="ARBA" id="ARBA00022603"/>
    </source>
</evidence>
<reference evidence="5 6" key="1">
    <citation type="submission" date="2023-11" db="EMBL/GenBank/DDBJ databases">
        <title>Detection of rare carbapenemases in Enterobacterales - comparison of two colorimetric and two CIM-based carbapenemase assays.</title>
        <authorList>
            <person name="Schaffarczyk L."/>
            <person name="Noster J."/>
            <person name="Stelzer Y."/>
            <person name="Sattler J."/>
            <person name="Gatermann S."/>
            <person name="Hamprecht A."/>
        </authorList>
    </citation>
    <scope>NUCLEOTIDE SEQUENCE [LARGE SCALE GENOMIC DNA]</scope>
    <source>
        <strain evidence="5 6">CIM-Carb-136</strain>
    </source>
</reference>
<comment type="similarity">
    <text evidence="4">Belongs to the MT-A70-like family.</text>
</comment>
<accession>A0ABD5IFX0</accession>
<dbReference type="PANTHER" id="PTHR12829:SF7">
    <property type="entry name" value="N6-ADENOSINE-METHYLTRANSFERASE CATALYTIC SUBUNIT"/>
    <property type="match status" value="1"/>
</dbReference>
<dbReference type="InterPro" id="IPR002052">
    <property type="entry name" value="DNA_methylase_N6_adenine_CS"/>
</dbReference>
<gene>
    <name evidence="5" type="ORF">SJ435_09095</name>
</gene>
<dbReference type="RefSeq" id="WP_319857102.1">
    <property type="nucleotide sequence ID" value="NZ_JAXABG010000004.1"/>
</dbReference>
<organism evidence="5 6">
    <name type="scientific">Serratia marcescens</name>
    <dbReference type="NCBI Taxonomy" id="615"/>
    <lineage>
        <taxon>Bacteria</taxon>
        <taxon>Pseudomonadati</taxon>
        <taxon>Pseudomonadota</taxon>
        <taxon>Gammaproteobacteria</taxon>
        <taxon>Enterobacterales</taxon>
        <taxon>Yersiniaceae</taxon>
        <taxon>Serratia</taxon>
    </lineage>
</organism>
<evidence type="ECO:0000313" key="6">
    <source>
        <dbReference type="Proteomes" id="UP001275057"/>
    </source>
</evidence>
<dbReference type="PROSITE" id="PS51143">
    <property type="entry name" value="MT_A70"/>
    <property type="match status" value="1"/>
</dbReference>
<evidence type="ECO:0000256" key="3">
    <source>
        <dbReference type="ARBA" id="ARBA00022691"/>
    </source>
</evidence>
<dbReference type="InterPro" id="IPR029063">
    <property type="entry name" value="SAM-dependent_MTases_sf"/>
</dbReference>
<evidence type="ECO:0000313" key="5">
    <source>
        <dbReference type="EMBL" id="MDX7082541.1"/>
    </source>
</evidence>
<dbReference type="SUPFAM" id="SSF53335">
    <property type="entry name" value="S-adenosyl-L-methionine-dependent methyltransferases"/>
    <property type="match status" value="1"/>
</dbReference>
<keyword evidence="1 5" id="KW-0489">Methyltransferase</keyword>
<sequence>MSYQLIYADPPWQYGNKISNGAAGNHYSTMTLQDLKRLPVWSIAAENSVLAMWYTGNHSQEAIALAEAWGFSVRTMKAFTWVKLNQQAEVRFNKALEEQTIFDFNDLLDMLNSETRMNGGNYTRANSEDVLIAVRGQGLERASASIKQVVFSCLGEHSQKPWEARHRLERLYGDVSRIELFSRGDAPGWHHWGNECPHNDVDLLPGGFTTPQPVRIAS</sequence>
<proteinExistence type="inferred from homology"/>
<dbReference type="PROSITE" id="PS00092">
    <property type="entry name" value="N6_MTASE"/>
    <property type="match status" value="1"/>
</dbReference>
<evidence type="ECO:0000256" key="4">
    <source>
        <dbReference type="PROSITE-ProRule" id="PRU00489"/>
    </source>
</evidence>
<dbReference type="AlphaFoldDB" id="A0ABD5IFX0"/>
<keyword evidence="3" id="KW-0949">S-adenosyl-L-methionine</keyword>
<dbReference type="PANTHER" id="PTHR12829">
    <property type="entry name" value="N6-ADENOSINE-METHYLTRANSFERASE"/>
    <property type="match status" value="1"/>
</dbReference>
<name>A0ABD5IFX0_SERMA</name>
<protein>
    <submittedName>
        <fullName evidence="5">MT-A70 family methyltransferase</fullName>
    </submittedName>
</protein>
<dbReference type="Proteomes" id="UP001275057">
    <property type="component" value="Unassembled WGS sequence"/>
</dbReference>